<proteinExistence type="predicted"/>
<protein>
    <submittedName>
        <fullName evidence="2">Uncharacterized protein</fullName>
    </submittedName>
</protein>
<feature type="coiled-coil region" evidence="1">
    <location>
        <begin position="31"/>
        <end position="65"/>
    </location>
</feature>
<gene>
    <name evidence="2" type="ORF">QX249_28085</name>
</gene>
<name>A0AAW8Q9W1_VIBPH</name>
<comment type="caution">
    <text evidence="2">The sequence shown here is derived from an EMBL/GenBank/DDBJ whole genome shotgun (WGS) entry which is preliminary data.</text>
</comment>
<reference evidence="2" key="1">
    <citation type="submission" date="2023-06" db="EMBL/GenBank/DDBJ databases">
        <title>Genomic Diversity of Vibrio spp. and Metagenomic Analysis of Pathogens in Florida Gulf Coastal Waters Following Hurricane Ian.</title>
        <authorList>
            <person name="Brumfield K.D."/>
        </authorList>
    </citation>
    <scope>NUCLEOTIDE SEQUENCE</scope>
    <source>
        <strain evidence="2">WBS2B-138</strain>
    </source>
</reference>
<evidence type="ECO:0000313" key="2">
    <source>
        <dbReference type="EMBL" id="MDS1824481.1"/>
    </source>
</evidence>
<dbReference type="RefSeq" id="WP_140324699.1">
    <property type="nucleotide sequence ID" value="NZ_JAMXOJ010000031.1"/>
</dbReference>
<sequence>MLDSINNSISLLKRLKEVSDNIADAEFKNILADLSLELAEAKLAIADLKEDLAATKEENRILKQKSLPAETKPSGTKWGCYQFADESGLFCTACWDSKRQKSITQRMNTKTRMCNVCKSTIYT</sequence>
<dbReference type="AlphaFoldDB" id="A0AAW8Q9W1"/>
<evidence type="ECO:0000256" key="1">
    <source>
        <dbReference type="SAM" id="Coils"/>
    </source>
</evidence>
<dbReference type="EMBL" id="JAUHGG010000026">
    <property type="protein sequence ID" value="MDS1824481.1"/>
    <property type="molecule type" value="Genomic_DNA"/>
</dbReference>
<organism evidence="2 3">
    <name type="scientific">Vibrio parahaemolyticus</name>
    <dbReference type="NCBI Taxonomy" id="670"/>
    <lineage>
        <taxon>Bacteria</taxon>
        <taxon>Pseudomonadati</taxon>
        <taxon>Pseudomonadota</taxon>
        <taxon>Gammaproteobacteria</taxon>
        <taxon>Vibrionales</taxon>
        <taxon>Vibrionaceae</taxon>
        <taxon>Vibrio</taxon>
    </lineage>
</organism>
<evidence type="ECO:0000313" key="3">
    <source>
        <dbReference type="Proteomes" id="UP001253193"/>
    </source>
</evidence>
<accession>A0AAW8Q9W1</accession>
<dbReference type="Proteomes" id="UP001253193">
    <property type="component" value="Unassembled WGS sequence"/>
</dbReference>
<keyword evidence="1" id="KW-0175">Coiled coil</keyword>